<sequence length="133" mass="15429">MNIIPALQADETQLEKFFKQNESIDRETLLKSGYVVENQSVIEGCFSLEPVENEVYWLKQLYITKSAANKLPFLLEAILLMAREKRAKSVYVHSHQPVVDILLDALQFNRQNNTNFVDNHPITKGNWWSYNVS</sequence>
<dbReference type="RefSeq" id="WP_114917924.1">
    <property type="nucleotide sequence ID" value="NZ_CP024848.1"/>
</dbReference>
<protein>
    <recommendedName>
        <fullName evidence="3">GNAT family N-acetyltransferase</fullName>
    </recommendedName>
</protein>
<evidence type="ECO:0000313" key="2">
    <source>
        <dbReference type="Proteomes" id="UP000253908"/>
    </source>
</evidence>
<evidence type="ECO:0000313" key="1">
    <source>
        <dbReference type="EMBL" id="AXI10640.1"/>
    </source>
</evidence>
<dbReference type="Proteomes" id="UP000253908">
    <property type="component" value="Chromosome"/>
</dbReference>
<dbReference type="AlphaFoldDB" id="A0A345PKW0"/>
<name>A0A345PKW0_9BACI</name>
<evidence type="ECO:0008006" key="3">
    <source>
        <dbReference type="Google" id="ProtNLM"/>
    </source>
</evidence>
<organism evidence="1 2">
    <name type="scientific">Oceanobacillus zhaokaii</name>
    <dbReference type="NCBI Taxonomy" id="2052660"/>
    <lineage>
        <taxon>Bacteria</taxon>
        <taxon>Bacillati</taxon>
        <taxon>Bacillota</taxon>
        <taxon>Bacilli</taxon>
        <taxon>Bacillales</taxon>
        <taxon>Bacillaceae</taxon>
        <taxon>Oceanobacillus</taxon>
    </lineage>
</organism>
<dbReference type="OrthoDB" id="2970403at2"/>
<accession>A0A345PKW0</accession>
<dbReference type="EMBL" id="CP024848">
    <property type="protein sequence ID" value="AXI10640.1"/>
    <property type="molecule type" value="Genomic_DNA"/>
</dbReference>
<gene>
    <name evidence="1" type="ORF">CUC15_17590</name>
</gene>
<reference evidence="2" key="1">
    <citation type="submission" date="2017-11" db="EMBL/GenBank/DDBJ databases">
        <authorList>
            <person name="Zhu W."/>
        </authorList>
    </citation>
    <scope>NUCLEOTIDE SEQUENCE [LARGE SCALE GENOMIC DNA]</scope>
    <source>
        <strain evidence="2">160</strain>
    </source>
</reference>
<dbReference type="KEGG" id="ocn:CUC15_17590"/>
<proteinExistence type="predicted"/>
<keyword evidence="2" id="KW-1185">Reference proteome</keyword>